<comment type="function">
    <text evidence="2">Catalyzes the reversible oxidation of CO(2) and methanofuran (MFR) to N-formylmethanofuran (CHO-MFR). This enzyme is oxygen-labile.</text>
</comment>
<dbReference type="KEGG" id="mev:Metev_1434"/>
<dbReference type="EMBL" id="CP002069">
    <property type="protein sequence ID" value="ADI74288.1"/>
    <property type="molecule type" value="Genomic_DNA"/>
</dbReference>
<dbReference type="RefSeq" id="WP_013194853.1">
    <property type="nucleotide sequence ID" value="NC_014253.1"/>
</dbReference>
<evidence type="ECO:0000313" key="4">
    <source>
        <dbReference type="Proteomes" id="UP000000391"/>
    </source>
</evidence>
<gene>
    <name evidence="3" type="ordered locus">Metev_1434</name>
</gene>
<evidence type="ECO:0000313" key="3">
    <source>
        <dbReference type="EMBL" id="ADI74288.1"/>
    </source>
</evidence>
<keyword evidence="1 2" id="KW-0560">Oxidoreductase</keyword>
<dbReference type="GO" id="GO:0016020">
    <property type="term" value="C:membrane"/>
    <property type="evidence" value="ECO:0007669"/>
    <property type="project" value="TreeGrafter"/>
</dbReference>
<dbReference type="EC" id="1.2.7.12" evidence="2"/>
<reference evidence="3 4" key="1">
    <citation type="submission" date="2010-06" db="EMBL/GenBank/DDBJ databases">
        <title>Complete sequence chromosome of Methanohalobium evestigatum Z-7303.</title>
        <authorList>
            <consortium name="US DOE Joint Genome Institute"/>
            <person name="Lucas S."/>
            <person name="Copeland A."/>
            <person name="Lapidus A."/>
            <person name="Cheng J.-F."/>
            <person name="Bruce D."/>
            <person name="Goodwin L."/>
            <person name="Pitluck S."/>
            <person name="Saunders E."/>
            <person name="Detter J.C."/>
            <person name="Han C."/>
            <person name="Tapia R."/>
            <person name="Land M."/>
            <person name="Hauser L."/>
            <person name="Kyrpides N."/>
            <person name="Mikhailova N."/>
            <person name="Sieprawska-Lupa M."/>
            <person name="Whitman W.B."/>
            <person name="Anderson I."/>
            <person name="Woyke T."/>
        </authorList>
    </citation>
    <scope>NUCLEOTIDE SEQUENCE [LARGE SCALE GENOMIC DNA]</scope>
    <source>
        <strain evidence="4">ATCC BAA-1072 / DSM 3721 / NBRC 107634 / OCM 161 / Z-7303</strain>
    </source>
</reference>
<dbReference type="Proteomes" id="UP000000391">
    <property type="component" value="Chromosome"/>
</dbReference>
<dbReference type="STRING" id="644295.Metev_1434"/>
<comment type="pathway">
    <text evidence="2">One-carbon metabolism; methanogenesis from CO(2); 5,10-methenyl-5,6,7,8-tetrahydromethanopterin from CO(2): step 1/3.</text>
</comment>
<proteinExistence type="inferred from homology"/>
<evidence type="ECO:0000256" key="1">
    <source>
        <dbReference type="ARBA" id="ARBA00023002"/>
    </source>
</evidence>
<dbReference type="OrthoDB" id="50137at2157"/>
<dbReference type="Gene3D" id="3.40.228.10">
    <property type="entry name" value="Dimethylsulfoxide Reductase, domain 2"/>
    <property type="match status" value="1"/>
</dbReference>
<comment type="similarity">
    <text evidence="2">Belongs to the FwdB family.</text>
</comment>
<dbReference type="HOGENOM" id="CLU_034348_0_0_2"/>
<evidence type="ECO:0000256" key="2">
    <source>
        <dbReference type="PIRNR" id="PIRNR005646"/>
    </source>
</evidence>
<dbReference type="InterPro" id="IPR016457">
    <property type="entry name" value="Formylmethanofuran_DH_bsu"/>
</dbReference>
<keyword evidence="2" id="KW-0712">Selenocysteine</keyword>
<comment type="catalytic activity">
    <reaction evidence="2">
        <text>N-formylmethanofuran + 2 oxidized [2Fe-2S]-[ferredoxin] + H2O = methanofuran + 2 reduced [2Fe-2S]-[ferredoxin] + CO2 + H(+)</text>
        <dbReference type="Rhea" id="RHEA:19841"/>
        <dbReference type="Rhea" id="RHEA-COMP:10000"/>
        <dbReference type="Rhea" id="RHEA-COMP:10001"/>
        <dbReference type="ChEBI" id="CHEBI:15377"/>
        <dbReference type="ChEBI" id="CHEBI:15378"/>
        <dbReference type="ChEBI" id="CHEBI:16526"/>
        <dbReference type="ChEBI" id="CHEBI:33737"/>
        <dbReference type="ChEBI" id="CHEBI:33738"/>
        <dbReference type="ChEBI" id="CHEBI:57727"/>
        <dbReference type="ChEBI" id="CHEBI:58151"/>
    </reaction>
</comment>
<protein>
    <recommendedName>
        <fullName evidence="2">formylmethanofuran dehydrogenase subunit B</fullName>
        <ecNumber evidence="2">1.2.7.12</ecNumber>
    </recommendedName>
</protein>
<dbReference type="InterPro" id="IPR050123">
    <property type="entry name" value="Prok_molybdopt-oxidoreductase"/>
</dbReference>
<dbReference type="NCBIfam" id="TIGR03129">
    <property type="entry name" value="one_C_dehyd_B"/>
    <property type="match status" value="1"/>
</dbReference>
<keyword evidence="4" id="KW-1185">Reference proteome</keyword>
<dbReference type="SUPFAM" id="SSF53706">
    <property type="entry name" value="Formate dehydrogenase/DMSO reductase, domains 1-3"/>
    <property type="match status" value="1"/>
</dbReference>
<dbReference type="GO" id="GO:0019386">
    <property type="term" value="P:methanogenesis, from carbon dioxide"/>
    <property type="evidence" value="ECO:0007669"/>
    <property type="project" value="UniProtKB-UniRule"/>
</dbReference>
<dbReference type="GO" id="GO:0022904">
    <property type="term" value="P:respiratory electron transport chain"/>
    <property type="evidence" value="ECO:0007669"/>
    <property type="project" value="TreeGrafter"/>
</dbReference>
<organism evidence="3 4">
    <name type="scientific">Methanohalobium evestigatum (strain ATCC BAA-1072 / DSM 3721 / NBRC 107634 / OCM 161 / Z-7303)</name>
    <dbReference type="NCBI Taxonomy" id="644295"/>
    <lineage>
        <taxon>Archaea</taxon>
        <taxon>Methanobacteriati</taxon>
        <taxon>Methanobacteriota</taxon>
        <taxon>Stenosarchaea group</taxon>
        <taxon>Methanomicrobia</taxon>
        <taxon>Methanosarcinales</taxon>
        <taxon>Methanosarcinaceae</taxon>
        <taxon>Methanohalobium</taxon>
    </lineage>
</organism>
<dbReference type="GO" id="GO:0018493">
    <property type="term" value="F:formylmethanofuran dehydrogenase activity"/>
    <property type="evidence" value="ECO:0007669"/>
    <property type="project" value="UniProtKB-UniRule"/>
</dbReference>
<sequence length="417" mass="46418">MEDEDKYNVCTACSILCDDIEIETENNSITGVYTACRKGVSRIQTCNEPMPCTLDGKETDVDTTISETANILKKSENPLIFGLGNSTEGAQKKAIELAKQLNANLDDTSSFCQGPVVEAILNGEINYTCTLDDVRNNADVIVYWGADPANSHPRHLSKYTYFPRGKNRQKGYDEDRTAIAIDVRESSTAEICGNNSYLIPPQKDEELIDALIDALSGKVPKVSFEMNKKRILELANILKKAKYGVIFAGLGLVYSLDNLEPIKRLMDKLNEVSNFYFNPMIGHYNMRGFNQNLFNETGYINRVKFEDSEVKHGYKYSVVELLKNKSVDSALIIGSDPMCSLPGSIARNLNEIPIITIDPCETLTSRKSRINIPSALSGVECGGSAIRMDGVRVNFEPMIETSKISDEEILRRVMEEL</sequence>
<keyword evidence="2" id="KW-0484">Methanogenesis</keyword>
<dbReference type="GeneID" id="9347073"/>
<name>D7E9L6_METEZ</name>
<dbReference type="PIRSF" id="PIRSF005646">
    <property type="entry name" value="FwdB"/>
    <property type="match status" value="1"/>
</dbReference>
<dbReference type="AlphaFoldDB" id="D7E9L6"/>
<dbReference type="GO" id="GO:0003954">
    <property type="term" value="F:NADH dehydrogenase activity"/>
    <property type="evidence" value="ECO:0007669"/>
    <property type="project" value="TreeGrafter"/>
</dbReference>
<dbReference type="PANTHER" id="PTHR43105:SF14">
    <property type="entry name" value="FORMATE DEHYDROGENASE H"/>
    <property type="match status" value="1"/>
</dbReference>
<dbReference type="CDD" id="cd02761">
    <property type="entry name" value="MopB_FmdB-FwdB"/>
    <property type="match status" value="1"/>
</dbReference>
<accession>D7E9L6</accession>
<dbReference type="PANTHER" id="PTHR43105">
    <property type="entry name" value="RESPIRATORY NITRATE REDUCTASE"/>
    <property type="match status" value="1"/>
</dbReference>